<evidence type="ECO:0000256" key="5">
    <source>
        <dbReference type="SAM" id="Phobius"/>
    </source>
</evidence>
<evidence type="ECO:0000256" key="2">
    <source>
        <dbReference type="ARBA" id="ARBA00022692"/>
    </source>
</evidence>
<evidence type="ECO:0000256" key="4">
    <source>
        <dbReference type="ARBA" id="ARBA00023136"/>
    </source>
</evidence>
<organism evidence="6 7">
    <name type="scientific">Pelotomaculum isophthalicicum JI</name>
    <dbReference type="NCBI Taxonomy" id="947010"/>
    <lineage>
        <taxon>Bacteria</taxon>
        <taxon>Bacillati</taxon>
        <taxon>Bacillota</taxon>
        <taxon>Clostridia</taxon>
        <taxon>Eubacteriales</taxon>
        <taxon>Desulfotomaculaceae</taxon>
        <taxon>Pelotomaculum</taxon>
    </lineage>
</organism>
<evidence type="ECO:0000313" key="6">
    <source>
        <dbReference type="EMBL" id="MDF9408993.1"/>
    </source>
</evidence>
<dbReference type="InterPro" id="IPR000537">
    <property type="entry name" value="UbiA_prenyltransferase"/>
</dbReference>
<feature type="transmembrane region" description="Helical" evidence="5">
    <location>
        <begin position="20"/>
        <end position="38"/>
    </location>
</feature>
<evidence type="ECO:0000313" key="7">
    <source>
        <dbReference type="Proteomes" id="UP001154312"/>
    </source>
</evidence>
<dbReference type="GO" id="GO:0016765">
    <property type="term" value="F:transferase activity, transferring alkyl or aryl (other than methyl) groups"/>
    <property type="evidence" value="ECO:0007669"/>
    <property type="project" value="InterPro"/>
</dbReference>
<comment type="caution">
    <text evidence="6">The sequence shown here is derived from an EMBL/GenBank/DDBJ whole genome shotgun (WGS) entry which is preliminary data.</text>
</comment>
<proteinExistence type="predicted"/>
<dbReference type="Proteomes" id="UP001154312">
    <property type="component" value="Unassembled WGS sequence"/>
</dbReference>
<feature type="transmembrane region" description="Helical" evidence="5">
    <location>
        <begin position="235"/>
        <end position="253"/>
    </location>
</feature>
<keyword evidence="2 5" id="KW-0812">Transmembrane</keyword>
<dbReference type="Pfam" id="PF01040">
    <property type="entry name" value="UbiA"/>
    <property type="match status" value="1"/>
</dbReference>
<dbReference type="GO" id="GO:0016020">
    <property type="term" value="C:membrane"/>
    <property type="evidence" value="ECO:0007669"/>
    <property type="project" value="UniProtKB-SubCell"/>
</dbReference>
<dbReference type="InterPro" id="IPR044878">
    <property type="entry name" value="UbiA_sf"/>
</dbReference>
<keyword evidence="4 5" id="KW-0472">Membrane</keyword>
<dbReference type="AlphaFoldDB" id="A0A9X4H6L7"/>
<dbReference type="EMBL" id="JAKOAV010000021">
    <property type="protein sequence ID" value="MDF9408993.1"/>
    <property type="molecule type" value="Genomic_DNA"/>
</dbReference>
<accession>A0A9X4H6L7</accession>
<evidence type="ECO:0000256" key="3">
    <source>
        <dbReference type="ARBA" id="ARBA00022989"/>
    </source>
</evidence>
<protein>
    <submittedName>
        <fullName evidence="6">UbiA family prenyltransferase</fullName>
    </submittedName>
</protein>
<keyword evidence="7" id="KW-1185">Reference proteome</keyword>
<dbReference type="RefSeq" id="WP_277444403.1">
    <property type="nucleotide sequence ID" value="NZ_JAKOAV010000021.1"/>
</dbReference>
<feature type="transmembrane region" description="Helical" evidence="5">
    <location>
        <begin position="150"/>
        <end position="173"/>
    </location>
</feature>
<feature type="transmembrane region" description="Helical" evidence="5">
    <location>
        <begin position="106"/>
        <end position="130"/>
    </location>
</feature>
<evidence type="ECO:0000256" key="1">
    <source>
        <dbReference type="ARBA" id="ARBA00004141"/>
    </source>
</evidence>
<reference evidence="6" key="1">
    <citation type="submission" date="2022-02" db="EMBL/GenBank/DDBJ databases">
        <authorList>
            <person name="Leng L."/>
        </authorList>
    </citation>
    <scope>NUCLEOTIDE SEQUENCE</scope>
    <source>
        <strain evidence="6">JI</strain>
    </source>
</reference>
<gene>
    <name evidence="6" type="ORF">L7E55_11585</name>
</gene>
<sequence>MTSSKLKVIFYLLLPRPGAILGGSIYFWAGVIYALVAGHHLPFRDLALTWFCVEFLINQAKYWLNDYKDIASDRLHPRKKERASASGSIPEMWLPVMFAGRSAAGLALLFWFLPGVLPFALLLPLVQVLYESVKRTPLLNAGAAASGSLVRFAAGFFAGAGVWPALLPCLMVYTQRVAIYTAAYGAEGRYLLWRRAVPGKEYTIFYARRPYLEKISLACFLCLLGYAFAQSVPAWTVLAGVAIAAGGILYYRINGPGDKFYRRNWKFHWLMFVFTFRQKTGATKLNYWKIKGARPGMNQKWLILSTVLKNRCLF</sequence>
<name>A0A9X4H6L7_9FIRM</name>
<feature type="transmembrane region" description="Helical" evidence="5">
    <location>
        <begin position="211"/>
        <end position="229"/>
    </location>
</feature>
<comment type="subcellular location">
    <subcellularLocation>
        <location evidence="1">Membrane</location>
        <topology evidence="1">Multi-pass membrane protein</topology>
    </subcellularLocation>
</comment>
<dbReference type="Gene3D" id="1.10.357.140">
    <property type="entry name" value="UbiA prenyltransferase"/>
    <property type="match status" value="1"/>
</dbReference>
<keyword evidence="3 5" id="KW-1133">Transmembrane helix</keyword>